<accession>A0A9Q0LXG9</accession>
<evidence type="ECO:0000256" key="1">
    <source>
        <dbReference type="SAM" id="Coils"/>
    </source>
</evidence>
<evidence type="ECO:0000313" key="2">
    <source>
        <dbReference type="EMBL" id="KAJ5079100.1"/>
    </source>
</evidence>
<reference evidence="2" key="1">
    <citation type="submission" date="2022-10" db="EMBL/GenBank/DDBJ databases">
        <title>Novel sulphate-reducing endosymbionts in the free-living metamonad Anaeramoeba.</title>
        <authorList>
            <person name="Jerlstrom-Hultqvist J."/>
            <person name="Cepicka I."/>
            <person name="Gallot-Lavallee L."/>
            <person name="Salas-Leiva D."/>
            <person name="Curtis B.A."/>
            <person name="Zahonova K."/>
            <person name="Pipaliya S."/>
            <person name="Dacks J."/>
            <person name="Roger A.J."/>
        </authorList>
    </citation>
    <scope>NUCLEOTIDE SEQUENCE</scope>
    <source>
        <strain evidence="2">BMAN</strain>
    </source>
</reference>
<dbReference type="AlphaFoldDB" id="A0A9Q0LXG9"/>
<organism evidence="2 3">
    <name type="scientific">Anaeramoeba ignava</name>
    <name type="common">Anaerobic marine amoeba</name>
    <dbReference type="NCBI Taxonomy" id="1746090"/>
    <lineage>
        <taxon>Eukaryota</taxon>
        <taxon>Metamonada</taxon>
        <taxon>Anaeramoebidae</taxon>
        <taxon>Anaeramoeba</taxon>
    </lineage>
</organism>
<proteinExistence type="predicted"/>
<dbReference type="Proteomes" id="UP001149090">
    <property type="component" value="Unassembled WGS sequence"/>
</dbReference>
<dbReference type="EMBL" id="JAPDFW010000038">
    <property type="protein sequence ID" value="KAJ5079100.1"/>
    <property type="molecule type" value="Genomic_DNA"/>
</dbReference>
<name>A0A9Q0LXG9_ANAIG</name>
<feature type="coiled-coil region" evidence="1">
    <location>
        <begin position="10"/>
        <end position="37"/>
    </location>
</feature>
<keyword evidence="3" id="KW-1185">Reference proteome</keyword>
<sequence>MFIYLLFIINKEDISINQELEKEVKQLTDSLINERNHKKNNNSISQYLLKITKKLSYIPKIFFFIEDDNFYEFLENNNNNNNEKKKSR</sequence>
<evidence type="ECO:0000313" key="3">
    <source>
        <dbReference type="Proteomes" id="UP001149090"/>
    </source>
</evidence>
<comment type="caution">
    <text evidence="2">The sequence shown here is derived from an EMBL/GenBank/DDBJ whole genome shotgun (WGS) entry which is preliminary data.</text>
</comment>
<keyword evidence="1" id="KW-0175">Coiled coil</keyword>
<protein>
    <submittedName>
        <fullName evidence="2">Uncharacterized protein</fullName>
    </submittedName>
</protein>
<gene>
    <name evidence="2" type="ORF">M0811_14606</name>
</gene>